<name>A0ABR3JDM7_9AGAR</name>
<dbReference type="Proteomes" id="UP001556367">
    <property type="component" value="Unassembled WGS sequence"/>
</dbReference>
<dbReference type="Pfam" id="PF24016">
    <property type="entry name" value="DUF7330"/>
    <property type="match status" value="1"/>
</dbReference>
<keyword evidence="4" id="KW-1185">Reference proteome</keyword>
<evidence type="ECO:0000259" key="2">
    <source>
        <dbReference type="Pfam" id="PF24016"/>
    </source>
</evidence>
<feature type="compositionally biased region" description="Acidic residues" evidence="1">
    <location>
        <begin position="36"/>
        <end position="46"/>
    </location>
</feature>
<protein>
    <recommendedName>
        <fullName evidence="2">DUF7330 domain-containing protein</fullName>
    </recommendedName>
</protein>
<evidence type="ECO:0000256" key="1">
    <source>
        <dbReference type="SAM" id="MobiDB-lite"/>
    </source>
</evidence>
<sequence length="290" mass="31623">MIVDHRNSLSKRLSTRSTDSKAPPPPYAASLPNIYAEEEGEEDNDGDSLRPPARRFYTESNSVMSSSSRVDIQMPETLPDLPPEASATNHLHVCTRSKDITGTYFLDPCLPSPVGNKHKNEKTNASFRSSRGNFILTLATVCTHADKAKSLAMVETNTGDIIVSLLDMPSNHNISLDLASRRGNISLLIPRSFCGVLQLRTRKGSIEFLNALAPLVRVLKDTEEETLVLIGNSKTIGDSTGADFCQLTSRFGKLAVGLKGEDKVAPPEPTFWEKLGKQLRGGTSDSQEPI</sequence>
<gene>
    <name evidence="3" type="ORF">HGRIS_005003</name>
</gene>
<dbReference type="EMBL" id="JASNQZ010000008">
    <property type="protein sequence ID" value="KAL0953823.1"/>
    <property type="molecule type" value="Genomic_DNA"/>
</dbReference>
<reference evidence="4" key="1">
    <citation type="submission" date="2024-06" db="EMBL/GenBank/DDBJ databases">
        <title>Multi-omics analyses provide insights into the biosynthesis of the anticancer antibiotic pleurotin in Hohenbuehelia grisea.</title>
        <authorList>
            <person name="Weaver J.A."/>
            <person name="Alberti F."/>
        </authorList>
    </citation>
    <scope>NUCLEOTIDE SEQUENCE [LARGE SCALE GENOMIC DNA]</scope>
    <source>
        <strain evidence="4">T-177</strain>
    </source>
</reference>
<evidence type="ECO:0000313" key="3">
    <source>
        <dbReference type="EMBL" id="KAL0953823.1"/>
    </source>
</evidence>
<accession>A0ABR3JDM7</accession>
<feature type="region of interest" description="Disordered" evidence="1">
    <location>
        <begin position="1"/>
        <end position="53"/>
    </location>
</feature>
<dbReference type="InterPro" id="IPR055754">
    <property type="entry name" value="DUF7330"/>
</dbReference>
<comment type="caution">
    <text evidence="3">The sequence shown here is derived from an EMBL/GenBank/DDBJ whole genome shotgun (WGS) entry which is preliminary data.</text>
</comment>
<proteinExistence type="predicted"/>
<feature type="domain" description="DUF7330" evidence="2">
    <location>
        <begin position="89"/>
        <end position="257"/>
    </location>
</feature>
<organism evidence="3 4">
    <name type="scientific">Hohenbuehelia grisea</name>
    <dbReference type="NCBI Taxonomy" id="104357"/>
    <lineage>
        <taxon>Eukaryota</taxon>
        <taxon>Fungi</taxon>
        <taxon>Dikarya</taxon>
        <taxon>Basidiomycota</taxon>
        <taxon>Agaricomycotina</taxon>
        <taxon>Agaricomycetes</taxon>
        <taxon>Agaricomycetidae</taxon>
        <taxon>Agaricales</taxon>
        <taxon>Pleurotineae</taxon>
        <taxon>Pleurotaceae</taxon>
        <taxon>Hohenbuehelia</taxon>
    </lineage>
</organism>
<evidence type="ECO:0000313" key="4">
    <source>
        <dbReference type="Proteomes" id="UP001556367"/>
    </source>
</evidence>